<dbReference type="InterPro" id="IPR019692">
    <property type="entry name" value="CFP-6_PH"/>
</dbReference>
<gene>
    <name evidence="2" type="ORF">GA0070618_2109</name>
</gene>
<reference evidence="3" key="1">
    <citation type="submission" date="2016-06" db="EMBL/GenBank/DDBJ databases">
        <authorList>
            <person name="Varghese N."/>
            <person name="Submissions Spin"/>
        </authorList>
    </citation>
    <scope>NUCLEOTIDE SEQUENCE [LARGE SCALE GENOMIC DNA]</scope>
    <source>
        <strain evidence="3">DSM 43816</strain>
    </source>
</reference>
<dbReference type="AlphaFoldDB" id="A0A1C4WF27"/>
<dbReference type="Pfam" id="PF10756">
    <property type="entry name" value="bPH_6"/>
    <property type="match status" value="1"/>
</dbReference>
<organism evidence="2 3">
    <name type="scientific">Micromonospora echinospora</name>
    <name type="common">Micromonospora purpurea</name>
    <dbReference type="NCBI Taxonomy" id="1877"/>
    <lineage>
        <taxon>Bacteria</taxon>
        <taxon>Bacillati</taxon>
        <taxon>Actinomycetota</taxon>
        <taxon>Actinomycetes</taxon>
        <taxon>Micromonosporales</taxon>
        <taxon>Micromonosporaceae</taxon>
        <taxon>Micromonospora</taxon>
    </lineage>
</organism>
<name>A0A1C4WF27_MICEC</name>
<proteinExistence type="predicted"/>
<dbReference type="InParanoid" id="A0A1C4WF27"/>
<feature type="domain" description="Low molecular weight protein antigen 6 PH" evidence="1">
    <location>
        <begin position="64"/>
        <end position="133"/>
    </location>
</feature>
<keyword evidence="3" id="KW-1185">Reference proteome</keyword>
<dbReference type="RefSeq" id="WP_088981474.1">
    <property type="nucleotide sequence ID" value="NZ_LT607413.1"/>
</dbReference>
<dbReference type="Proteomes" id="UP000198253">
    <property type="component" value="Chromosome I"/>
</dbReference>
<dbReference type="OrthoDB" id="3213712at2"/>
<sequence length="153" mass="16007">MHPGSLRRQWRVPVKLPLVKLAGAGTLAALGGLFAEGDPVRVVLAGLGAAGLAVWAARDLLAPVRLAVDPSGVTVVTGFAGRRTLGWSSIESVAVDDRPRFGLRNQFLEIDTGESLHLLSRHDLDADPAEVAALVAPYLDAHRSGPAAPDGRP</sequence>
<protein>
    <submittedName>
        <fullName evidence="2">PH domain-containing protein</fullName>
    </submittedName>
</protein>
<evidence type="ECO:0000313" key="2">
    <source>
        <dbReference type="EMBL" id="SCE94531.1"/>
    </source>
</evidence>
<evidence type="ECO:0000259" key="1">
    <source>
        <dbReference type="Pfam" id="PF10756"/>
    </source>
</evidence>
<dbReference type="EMBL" id="LT607413">
    <property type="protein sequence ID" value="SCE94531.1"/>
    <property type="molecule type" value="Genomic_DNA"/>
</dbReference>
<evidence type="ECO:0000313" key="3">
    <source>
        <dbReference type="Proteomes" id="UP000198253"/>
    </source>
</evidence>
<accession>A0A1C4WF27</accession>